<dbReference type="PANTHER" id="PTHR10578">
    <property type="entry name" value="S -2-HYDROXY-ACID OXIDASE-RELATED"/>
    <property type="match status" value="1"/>
</dbReference>
<dbReference type="RefSeq" id="WP_205363332.1">
    <property type="nucleotide sequence ID" value="NZ_JADKYB010000029.1"/>
</dbReference>
<evidence type="ECO:0000256" key="2">
    <source>
        <dbReference type="ARBA" id="ARBA00022630"/>
    </source>
</evidence>
<evidence type="ECO:0000256" key="1">
    <source>
        <dbReference type="ARBA" id="ARBA00001917"/>
    </source>
</evidence>
<keyword evidence="3" id="KW-0288">FMN</keyword>
<protein>
    <submittedName>
        <fullName evidence="8">Alpha-hydroxy-acid oxidizing protein</fullName>
    </submittedName>
</protein>
<dbReference type="EMBL" id="JADKYB010000029">
    <property type="protein sequence ID" value="MBM9509834.1"/>
    <property type="molecule type" value="Genomic_DNA"/>
</dbReference>
<evidence type="ECO:0000259" key="7">
    <source>
        <dbReference type="PROSITE" id="PS51349"/>
    </source>
</evidence>
<comment type="cofactor">
    <cofactor evidence="1">
        <name>FMN</name>
        <dbReference type="ChEBI" id="CHEBI:58210"/>
    </cofactor>
</comment>
<evidence type="ECO:0000256" key="6">
    <source>
        <dbReference type="SAM" id="MobiDB-lite"/>
    </source>
</evidence>
<dbReference type="PANTHER" id="PTHR10578:SF107">
    <property type="entry name" value="2-HYDROXYACID OXIDASE 1"/>
    <property type="match status" value="1"/>
</dbReference>
<evidence type="ECO:0000313" key="8">
    <source>
        <dbReference type="EMBL" id="MBM9509834.1"/>
    </source>
</evidence>
<feature type="domain" description="FMN hydroxy acid dehydrogenase" evidence="7">
    <location>
        <begin position="13"/>
        <end position="377"/>
    </location>
</feature>
<comment type="similarity">
    <text evidence="5">Belongs to the FMN-dependent alpha-hydroxy acid dehydrogenase family.</text>
</comment>
<keyword evidence="2" id="KW-0285">Flavoprotein</keyword>
<dbReference type="InterPro" id="IPR012133">
    <property type="entry name" value="Alpha-hydoxy_acid_DH_FMN"/>
</dbReference>
<dbReference type="SUPFAM" id="SSF51395">
    <property type="entry name" value="FMN-linked oxidoreductases"/>
    <property type="match status" value="1"/>
</dbReference>
<organism evidence="8 9">
    <name type="scientific">Actinacidiphila acididurans</name>
    <dbReference type="NCBI Taxonomy" id="2784346"/>
    <lineage>
        <taxon>Bacteria</taxon>
        <taxon>Bacillati</taxon>
        <taxon>Actinomycetota</taxon>
        <taxon>Actinomycetes</taxon>
        <taxon>Kitasatosporales</taxon>
        <taxon>Streptomycetaceae</taxon>
        <taxon>Actinacidiphila</taxon>
    </lineage>
</organism>
<proteinExistence type="inferred from homology"/>
<dbReference type="PIRSF" id="PIRSF000138">
    <property type="entry name" value="Al-hdrx_acd_dh"/>
    <property type="match status" value="1"/>
</dbReference>
<dbReference type="InterPro" id="IPR008259">
    <property type="entry name" value="FMN_hydac_DH_AS"/>
</dbReference>
<keyword evidence="4" id="KW-0560">Oxidoreductase</keyword>
<reference evidence="8 9" key="1">
    <citation type="submission" date="2021-01" db="EMBL/GenBank/DDBJ databases">
        <title>Streptomyces acididurans sp. nov., isolated from a peat swamp forest soil.</title>
        <authorList>
            <person name="Chantavorakit T."/>
            <person name="Duangmal K."/>
        </authorList>
    </citation>
    <scope>NUCLEOTIDE SEQUENCE [LARGE SCALE GENOMIC DNA]</scope>
    <source>
        <strain evidence="8 9">KK5PA1</strain>
    </source>
</reference>
<dbReference type="InterPro" id="IPR013785">
    <property type="entry name" value="Aldolase_TIM"/>
</dbReference>
<comment type="caution">
    <text evidence="8">The sequence shown here is derived from an EMBL/GenBank/DDBJ whole genome shotgun (WGS) entry which is preliminary data.</text>
</comment>
<evidence type="ECO:0000256" key="3">
    <source>
        <dbReference type="ARBA" id="ARBA00022643"/>
    </source>
</evidence>
<sequence>MPPGSAGPAPAPGTPGGPLTVADVETAARGRLPADVWDFIEGGSRTEWTLAANRAQFGHWALRPRVLVDVSDPDPSVELFGDRLAAPLAVAPMAYHELAHEEGELATARAAAAEGVPLVVAAFAGRGLEEIATAAGGGAPLWLQLYWLGRKVVDELADRAAVAGYRALVVTADAPRVARRLRDVRNSFAPPPHIRAVNVDGAVPPVTAYRAAGASAIEAQSRDRFDPSVTWADLARLRERTRLPVVLKGVLTAEDARLAVEHGCAAVIVSNHGGRQLDGALPSLAALPEVAEAVAGRIPVLLDGGIRHGSDIAKALALGAQAVLVGRPVLWGLACAGAPGAAGVLRLLREEFEEAMTLAGRPRATDFTRTAVTPWPPPTWSGAPGFGEAIPEGS</sequence>
<dbReference type="InterPro" id="IPR000262">
    <property type="entry name" value="FMN-dep_DH"/>
</dbReference>
<dbReference type="PROSITE" id="PS00557">
    <property type="entry name" value="FMN_HYDROXY_ACID_DH_1"/>
    <property type="match status" value="1"/>
</dbReference>
<dbReference type="PROSITE" id="PS51349">
    <property type="entry name" value="FMN_HYDROXY_ACID_DH_2"/>
    <property type="match status" value="1"/>
</dbReference>
<dbReference type="Gene3D" id="3.20.20.70">
    <property type="entry name" value="Aldolase class I"/>
    <property type="match status" value="1"/>
</dbReference>
<dbReference type="Pfam" id="PF01070">
    <property type="entry name" value="FMN_dh"/>
    <property type="match status" value="1"/>
</dbReference>
<name>A0ABS2U2K5_9ACTN</name>
<evidence type="ECO:0000313" key="9">
    <source>
        <dbReference type="Proteomes" id="UP000749040"/>
    </source>
</evidence>
<evidence type="ECO:0000256" key="4">
    <source>
        <dbReference type="ARBA" id="ARBA00023002"/>
    </source>
</evidence>
<evidence type="ECO:0000256" key="5">
    <source>
        <dbReference type="ARBA" id="ARBA00024042"/>
    </source>
</evidence>
<keyword evidence="9" id="KW-1185">Reference proteome</keyword>
<dbReference type="InterPro" id="IPR037396">
    <property type="entry name" value="FMN_HAD"/>
</dbReference>
<dbReference type="Proteomes" id="UP000749040">
    <property type="component" value="Unassembled WGS sequence"/>
</dbReference>
<feature type="region of interest" description="Disordered" evidence="6">
    <location>
        <begin position="368"/>
        <end position="394"/>
    </location>
</feature>
<dbReference type="CDD" id="cd02809">
    <property type="entry name" value="alpha_hydroxyacid_oxid_FMN"/>
    <property type="match status" value="1"/>
</dbReference>
<gene>
    <name evidence="8" type="ORF">ITX44_35845</name>
</gene>
<accession>A0ABS2U2K5</accession>